<evidence type="ECO:0000256" key="7">
    <source>
        <dbReference type="ARBA" id="ARBA00051538"/>
    </source>
</evidence>
<proteinExistence type="inferred from homology"/>
<evidence type="ECO:0000256" key="2">
    <source>
        <dbReference type="ARBA" id="ARBA00022490"/>
    </source>
</evidence>
<evidence type="ECO:0000256" key="12">
    <source>
        <dbReference type="ARBA" id="ARBA00077136"/>
    </source>
</evidence>
<keyword evidence="3 15" id="KW-0808">Transferase</keyword>
<comment type="catalytic activity">
    <reaction evidence="6 15">
        <text>N-terminal L-arginyl-[protein] + L-leucyl-tRNA(Leu) = N-terminal L-leucyl-L-arginyl-[protein] + tRNA(Leu) + H(+)</text>
        <dbReference type="Rhea" id="RHEA:50416"/>
        <dbReference type="Rhea" id="RHEA-COMP:9613"/>
        <dbReference type="Rhea" id="RHEA-COMP:9622"/>
        <dbReference type="Rhea" id="RHEA-COMP:12672"/>
        <dbReference type="Rhea" id="RHEA-COMP:12673"/>
        <dbReference type="ChEBI" id="CHEBI:15378"/>
        <dbReference type="ChEBI" id="CHEBI:64719"/>
        <dbReference type="ChEBI" id="CHEBI:78442"/>
        <dbReference type="ChEBI" id="CHEBI:78494"/>
        <dbReference type="ChEBI" id="CHEBI:133044"/>
        <dbReference type="EC" id="2.3.2.6"/>
    </reaction>
</comment>
<protein>
    <recommendedName>
        <fullName evidence="11 15">Leucyl/phenylalanyl-tRNA--protein transferase</fullName>
        <ecNumber evidence="10 15">2.3.2.6</ecNumber>
    </recommendedName>
    <alternativeName>
        <fullName evidence="12 15">L/F-transferase</fullName>
    </alternativeName>
    <alternativeName>
        <fullName evidence="13 15">Leucyltransferase</fullName>
    </alternativeName>
    <alternativeName>
        <fullName evidence="14 15">Phenyalanyltransferase</fullName>
    </alternativeName>
</protein>
<dbReference type="SUPFAM" id="SSF55729">
    <property type="entry name" value="Acyl-CoA N-acyltransferases (Nat)"/>
    <property type="match status" value="1"/>
</dbReference>
<dbReference type="Proteomes" id="UP001165413">
    <property type="component" value="Unassembled WGS sequence"/>
</dbReference>
<dbReference type="GO" id="GO:0030163">
    <property type="term" value="P:protein catabolic process"/>
    <property type="evidence" value="ECO:0007669"/>
    <property type="project" value="UniProtKB-UniRule"/>
</dbReference>
<keyword evidence="4 15" id="KW-0012">Acyltransferase</keyword>
<dbReference type="InterPro" id="IPR042221">
    <property type="entry name" value="Leu/Phe-tRNA_Trfase_N"/>
</dbReference>
<evidence type="ECO:0000256" key="5">
    <source>
        <dbReference type="ARBA" id="ARBA00050607"/>
    </source>
</evidence>
<dbReference type="GO" id="GO:0008914">
    <property type="term" value="F:leucyl-tRNA--protein transferase activity"/>
    <property type="evidence" value="ECO:0007669"/>
    <property type="project" value="UniProtKB-UniRule"/>
</dbReference>
<comment type="caution">
    <text evidence="16">The sequence shown here is derived from an EMBL/GenBank/DDBJ whole genome shotgun (WGS) entry which is preliminary data.</text>
</comment>
<dbReference type="Gene3D" id="3.30.70.3550">
    <property type="entry name" value="Leucyl/phenylalanyl-tRNA-protein transferase, N-terminal domain"/>
    <property type="match status" value="1"/>
</dbReference>
<dbReference type="InterPro" id="IPR016181">
    <property type="entry name" value="Acyl_CoA_acyltransferase"/>
</dbReference>
<dbReference type="InterPro" id="IPR004616">
    <property type="entry name" value="Leu/Phe-tRNA_Trfase"/>
</dbReference>
<evidence type="ECO:0000256" key="6">
    <source>
        <dbReference type="ARBA" id="ARBA00050652"/>
    </source>
</evidence>
<dbReference type="GO" id="GO:0005737">
    <property type="term" value="C:cytoplasm"/>
    <property type="evidence" value="ECO:0007669"/>
    <property type="project" value="UniProtKB-SubCell"/>
</dbReference>
<dbReference type="Gene3D" id="3.40.630.70">
    <property type="entry name" value="Leucyl/phenylalanyl-tRNA-protein transferase, C-terminal domain"/>
    <property type="match status" value="1"/>
</dbReference>
<dbReference type="RefSeq" id="WP_254100021.1">
    <property type="nucleotide sequence ID" value="NZ_JANATA010000009.1"/>
</dbReference>
<comment type="catalytic activity">
    <reaction evidence="5 15">
        <text>L-phenylalanyl-tRNA(Phe) + an N-terminal L-alpha-aminoacyl-[protein] = an N-terminal L-phenylalanyl-L-alpha-aminoacyl-[protein] + tRNA(Phe)</text>
        <dbReference type="Rhea" id="RHEA:43632"/>
        <dbReference type="Rhea" id="RHEA-COMP:9668"/>
        <dbReference type="Rhea" id="RHEA-COMP:9699"/>
        <dbReference type="Rhea" id="RHEA-COMP:10636"/>
        <dbReference type="Rhea" id="RHEA-COMP:10637"/>
        <dbReference type="ChEBI" id="CHEBI:78442"/>
        <dbReference type="ChEBI" id="CHEBI:78531"/>
        <dbReference type="ChEBI" id="CHEBI:78597"/>
        <dbReference type="ChEBI" id="CHEBI:83561"/>
        <dbReference type="EC" id="2.3.2.6"/>
    </reaction>
</comment>
<comment type="subcellular location">
    <subcellularLocation>
        <location evidence="1 15">Cytoplasm</location>
    </subcellularLocation>
</comment>
<dbReference type="NCBIfam" id="TIGR00667">
    <property type="entry name" value="aat"/>
    <property type="match status" value="1"/>
</dbReference>
<name>A0AA41X1E3_9ALTE</name>
<sequence>MPIYLPELSFSNYDFPDVASAKTEPDGLLAFGGDLATERLCAAYDNGIFPWFSEGEPYLWWSPKARCIIELEDFHLGKTFRKWFKKQTYTMTVNHAFDRVIEACAFIPRANIKHTDGTESENGVWITQEMISAYKKLHSVGRAHSIEVWDKEILVAGLYGVSAHGIFCGESMFHTQPNTSKLAFAGLVKFCRQLNLAFIDGQIANPYLTSLGAITIPRETFIHRLQHSKAHCADILQWQPQTLCIDLEDICTI</sequence>
<evidence type="ECO:0000256" key="15">
    <source>
        <dbReference type="HAMAP-Rule" id="MF_00688"/>
    </source>
</evidence>
<dbReference type="HAMAP" id="MF_00688">
    <property type="entry name" value="Leu_Phe_trans"/>
    <property type="match status" value="1"/>
</dbReference>
<dbReference type="Pfam" id="PF03588">
    <property type="entry name" value="Leu_Phe_trans"/>
    <property type="match status" value="1"/>
</dbReference>
<evidence type="ECO:0000313" key="17">
    <source>
        <dbReference type="Proteomes" id="UP001165413"/>
    </source>
</evidence>
<dbReference type="FunFam" id="3.30.70.3550:FF:000001">
    <property type="entry name" value="Leucyl/phenylalanyl-tRNA--protein transferase"/>
    <property type="match status" value="1"/>
</dbReference>
<gene>
    <name evidence="15 16" type="primary">aat</name>
    <name evidence="16" type="ORF">NLF92_06515</name>
</gene>
<dbReference type="EC" id="2.3.2.6" evidence="10 15"/>
<evidence type="ECO:0000256" key="13">
    <source>
        <dbReference type="ARBA" id="ARBA00077165"/>
    </source>
</evidence>
<evidence type="ECO:0000256" key="1">
    <source>
        <dbReference type="ARBA" id="ARBA00004496"/>
    </source>
</evidence>
<comment type="function">
    <text evidence="8 15">Functions in the N-end rule pathway of protein degradation where it conjugates Leu, Phe and, less efficiently, Met from aminoacyl-tRNAs to the N-termini of proteins containing an N-terminal arginine or lysine.</text>
</comment>
<dbReference type="PANTHER" id="PTHR30098">
    <property type="entry name" value="LEUCYL/PHENYLALANYL-TRNA--PROTEIN TRANSFERASE"/>
    <property type="match status" value="1"/>
</dbReference>
<dbReference type="AlphaFoldDB" id="A0AA41X1E3"/>
<evidence type="ECO:0000256" key="14">
    <source>
        <dbReference type="ARBA" id="ARBA00083640"/>
    </source>
</evidence>
<comment type="similarity">
    <text evidence="9 15">Belongs to the L/F-transferase family.</text>
</comment>
<keyword evidence="2 15" id="KW-0963">Cytoplasm</keyword>
<dbReference type="PANTHER" id="PTHR30098:SF2">
    <property type="entry name" value="LEUCYL_PHENYLALANYL-TRNA--PROTEIN TRANSFERASE"/>
    <property type="match status" value="1"/>
</dbReference>
<evidence type="ECO:0000256" key="10">
    <source>
        <dbReference type="ARBA" id="ARBA00066767"/>
    </source>
</evidence>
<evidence type="ECO:0000256" key="8">
    <source>
        <dbReference type="ARBA" id="ARBA00054043"/>
    </source>
</evidence>
<comment type="catalytic activity">
    <reaction evidence="7 15">
        <text>N-terminal L-lysyl-[protein] + L-leucyl-tRNA(Leu) = N-terminal L-leucyl-L-lysyl-[protein] + tRNA(Leu) + H(+)</text>
        <dbReference type="Rhea" id="RHEA:12340"/>
        <dbReference type="Rhea" id="RHEA-COMP:9613"/>
        <dbReference type="Rhea" id="RHEA-COMP:9622"/>
        <dbReference type="Rhea" id="RHEA-COMP:12670"/>
        <dbReference type="Rhea" id="RHEA-COMP:12671"/>
        <dbReference type="ChEBI" id="CHEBI:15378"/>
        <dbReference type="ChEBI" id="CHEBI:65249"/>
        <dbReference type="ChEBI" id="CHEBI:78442"/>
        <dbReference type="ChEBI" id="CHEBI:78494"/>
        <dbReference type="ChEBI" id="CHEBI:133043"/>
        <dbReference type="EC" id="2.3.2.6"/>
    </reaction>
</comment>
<keyword evidence="17" id="KW-1185">Reference proteome</keyword>
<organism evidence="16 17">
    <name type="scientific">Opacimonas viscosa</name>
    <dbReference type="NCBI Taxonomy" id="2961944"/>
    <lineage>
        <taxon>Bacteria</taxon>
        <taxon>Pseudomonadati</taxon>
        <taxon>Pseudomonadota</taxon>
        <taxon>Gammaproteobacteria</taxon>
        <taxon>Alteromonadales</taxon>
        <taxon>Alteromonadaceae</taxon>
        <taxon>Opacimonas</taxon>
    </lineage>
</organism>
<dbReference type="EMBL" id="JANATA010000009">
    <property type="protein sequence ID" value="MCP3428596.1"/>
    <property type="molecule type" value="Genomic_DNA"/>
</dbReference>
<accession>A0AA41X1E3</accession>
<evidence type="ECO:0000313" key="16">
    <source>
        <dbReference type="EMBL" id="MCP3428596.1"/>
    </source>
</evidence>
<dbReference type="InterPro" id="IPR042203">
    <property type="entry name" value="Leu/Phe-tRNA_Trfase_C"/>
</dbReference>
<evidence type="ECO:0000256" key="3">
    <source>
        <dbReference type="ARBA" id="ARBA00022679"/>
    </source>
</evidence>
<evidence type="ECO:0000256" key="4">
    <source>
        <dbReference type="ARBA" id="ARBA00023315"/>
    </source>
</evidence>
<evidence type="ECO:0000256" key="9">
    <source>
        <dbReference type="ARBA" id="ARBA00061535"/>
    </source>
</evidence>
<reference evidence="16" key="1">
    <citation type="submission" date="2022-07" db="EMBL/GenBank/DDBJ databases">
        <title>Characterization of the Novel Bacterium Alteromonas immobilis LMIT006 and Alteromonas gregis LMIT007.</title>
        <authorList>
            <person name="Lin X."/>
        </authorList>
    </citation>
    <scope>NUCLEOTIDE SEQUENCE</scope>
    <source>
        <strain evidence="16">LMIT007</strain>
    </source>
</reference>
<evidence type="ECO:0000256" key="11">
    <source>
        <dbReference type="ARBA" id="ARBA00074372"/>
    </source>
</evidence>